<feature type="region of interest" description="Disordered" evidence="1">
    <location>
        <begin position="1"/>
        <end position="257"/>
    </location>
</feature>
<feature type="compositionally biased region" description="Basic and acidic residues" evidence="1">
    <location>
        <begin position="155"/>
        <end position="167"/>
    </location>
</feature>
<feature type="compositionally biased region" description="Basic residues" evidence="1">
    <location>
        <begin position="1"/>
        <end position="12"/>
    </location>
</feature>
<feature type="compositionally biased region" description="Basic residues" evidence="1">
    <location>
        <begin position="238"/>
        <end position="257"/>
    </location>
</feature>
<proteinExistence type="predicted"/>
<dbReference type="EMBL" id="CADCUS010000054">
    <property type="protein sequence ID" value="CAA9382483.1"/>
    <property type="molecule type" value="Genomic_DNA"/>
</dbReference>
<feature type="non-terminal residue" evidence="2">
    <location>
        <position position="1"/>
    </location>
</feature>
<evidence type="ECO:0000256" key="1">
    <source>
        <dbReference type="SAM" id="MobiDB-lite"/>
    </source>
</evidence>
<gene>
    <name evidence="2" type="ORF">AVDCRST_MAG66-400</name>
</gene>
<name>A0A6J4NDX2_9PSEU</name>
<feature type="compositionally biased region" description="Basic residues" evidence="1">
    <location>
        <begin position="127"/>
        <end position="141"/>
    </location>
</feature>
<feature type="compositionally biased region" description="Basic residues" evidence="1">
    <location>
        <begin position="66"/>
        <end position="86"/>
    </location>
</feature>
<sequence length="257" mass="29549">GPSTARTHRRLRQPAVPGRDDVRRLRQPRPRRLDPDRPRRARRRHQLRRHRRRLRRGRVGGDRRQGARRRPARRRRPGHQGRHAARRGPQPPGRLAALDHRSGRGLPAAPPDRLDRPLPAAPPRPGNGRRRDPRRALRPRTGRQDPVLRGVEGPRLGDRRGAVDRRAPRPRAVPHRAAPVLAADPRRRVRRPADRHAPRHGRHVLQPAGRRLALGRLPQGPGDQRARLRRPAAALPGRLRRHGAGQRRQARGRRRPR</sequence>
<reference evidence="2" key="1">
    <citation type="submission" date="2020-02" db="EMBL/GenBank/DDBJ databases">
        <authorList>
            <person name="Meier V. D."/>
        </authorList>
    </citation>
    <scope>NUCLEOTIDE SEQUENCE</scope>
    <source>
        <strain evidence="2">AVDCRST_MAG66</strain>
    </source>
</reference>
<feature type="non-terminal residue" evidence="2">
    <location>
        <position position="257"/>
    </location>
</feature>
<dbReference type="AlphaFoldDB" id="A0A6J4NDX2"/>
<evidence type="ECO:0000313" key="2">
    <source>
        <dbReference type="EMBL" id="CAA9382483.1"/>
    </source>
</evidence>
<organism evidence="2">
    <name type="scientific">uncultured Pseudonocardia sp</name>
    <dbReference type="NCBI Taxonomy" id="211455"/>
    <lineage>
        <taxon>Bacteria</taxon>
        <taxon>Bacillati</taxon>
        <taxon>Actinomycetota</taxon>
        <taxon>Actinomycetes</taxon>
        <taxon>Pseudonocardiales</taxon>
        <taxon>Pseudonocardiaceae</taxon>
        <taxon>Pseudonocardia</taxon>
        <taxon>environmental samples</taxon>
    </lineage>
</organism>
<feature type="compositionally biased region" description="Basic residues" evidence="1">
    <location>
        <begin position="39"/>
        <end position="58"/>
    </location>
</feature>
<protein>
    <submittedName>
        <fullName evidence="2">Oxidoreductase</fullName>
    </submittedName>
</protein>
<accession>A0A6J4NDX2</accession>